<keyword evidence="4" id="KW-0862">Zinc</keyword>
<dbReference type="Proteomes" id="UP000218327">
    <property type="component" value="Unassembled WGS sequence"/>
</dbReference>
<dbReference type="GO" id="GO:0008324">
    <property type="term" value="F:monoatomic cation transmembrane transporter activity"/>
    <property type="evidence" value="ECO:0007669"/>
    <property type="project" value="InterPro"/>
</dbReference>
<evidence type="ECO:0000256" key="6">
    <source>
        <dbReference type="ARBA" id="ARBA00023136"/>
    </source>
</evidence>
<dbReference type="Gene3D" id="1.20.1510.10">
    <property type="entry name" value="Cation efflux protein transmembrane domain"/>
    <property type="match status" value="1"/>
</dbReference>
<evidence type="ECO:0000256" key="7">
    <source>
        <dbReference type="SAM" id="Phobius"/>
    </source>
</evidence>
<dbReference type="AlphaFoldDB" id="A0A2A5B6Z6"/>
<keyword evidence="3 7" id="KW-0812">Transmembrane</keyword>
<dbReference type="Pfam" id="PF01545">
    <property type="entry name" value="Cation_efflux"/>
    <property type="match status" value="1"/>
</dbReference>
<feature type="transmembrane region" description="Helical" evidence="7">
    <location>
        <begin position="111"/>
        <end position="132"/>
    </location>
</feature>
<feature type="transmembrane region" description="Helical" evidence="7">
    <location>
        <begin position="7"/>
        <end position="29"/>
    </location>
</feature>
<evidence type="ECO:0000256" key="5">
    <source>
        <dbReference type="ARBA" id="ARBA00022989"/>
    </source>
</evidence>
<feature type="transmembrane region" description="Helical" evidence="7">
    <location>
        <begin position="157"/>
        <end position="180"/>
    </location>
</feature>
<name>A0A2A5B6Z6_9GAMM</name>
<dbReference type="InterPro" id="IPR036837">
    <property type="entry name" value="Cation_efflux_CTD_sf"/>
</dbReference>
<comment type="caution">
    <text evidence="9">The sequence shown here is derived from an EMBL/GenBank/DDBJ whole genome shotgun (WGS) entry which is preliminary data.</text>
</comment>
<dbReference type="SUPFAM" id="SSF160240">
    <property type="entry name" value="Cation efflux protein cytoplasmic domain-like"/>
    <property type="match status" value="1"/>
</dbReference>
<dbReference type="PANTHER" id="PTHR13414">
    <property type="entry name" value="HUEL-CATION TRANSPORTER"/>
    <property type="match status" value="1"/>
</dbReference>
<dbReference type="PANTHER" id="PTHR13414:SF9">
    <property type="entry name" value="PROTON-COUPLED ZINC ANTIPORTER SLC30A9, MITOCHONDRIAL"/>
    <property type="match status" value="1"/>
</dbReference>
<evidence type="ECO:0000256" key="3">
    <source>
        <dbReference type="ARBA" id="ARBA00022692"/>
    </source>
</evidence>
<organism evidence="9 10">
    <name type="scientific">SAR86 cluster bacterium</name>
    <dbReference type="NCBI Taxonomy" id="2030880"/>
    <lineage>
        <taxon>Bacteria</taxon>
        <taxon>Pseudomonadati</taxon>
        <taxon>Pseudomonadota</taxon>
        <taxon>Gammaproteobacteria</taxon>
        <taxon>SAR86 cluster</taxon>
    </lineage>
</organism>
<evidence type="ECO:0000256" key="2">
    <source>
        <dbReference type="ARBA" id="ARBA00022448"/>
    </source>
</evidence>
<sequence length="305" mass="33121">MSSARKLVIYAALAGNALIAIMKFAAAIITGSSAMFSEGVHSVVDTGNQILLLYGLKQSKKPADERFPFGHGKEIYFWSFIVALMIFAVGAGVSIYEGIHRLANPEPIENILLNYVVLSLAMIFEGAAWFYALREFKQAKGDSGYIEAVQRGKDPSMFVVLFEDSAALLGLTVALIATALTQITGNLYFDGIASIVIGLILAGTAIWLALETKSLLIGESANNHVVLGIKKLAINIDNIEHVNEVLTMHMGPDFILVNISVEFKDEANANQIEDTVALLDGSIKKAYKNVQRVFIEAEARHSTLK</sequence>
<keyword evidence="2" id="KW-0813">Transport</keyword>
<keyword evidence="6 7" id="KW-0472">Membrane</keyword>
<evidence type="ECO:0000313" key="9">
    <source>
        <dbReference type="EMBL" id="PCJ27245.1"/>
    </source>
</evidence>
<dbReference type="InterPro" id="IPR027469">
    <property type="entry name" value="Cation_efflux_TMD_sf"/>
</dbReference>
<dbReference type="InterPro" id="IPR040177">
    <property type="entry name" value="SLC30A9"/>
</dbReference>
<dbReference type="GO" id="GO:0016020">
    <property type="term" value="C:membrane"/>
    <property type="evidence" value="ECO:0007669"/>
    <property type="project" value="UniProtKB-SubCell"/>
</dbReference>
<protein>
    <submittedName>
        <fullName evidence="9">Cation transporter</fullName>
    </submittedName>
</protein>
<gene>
    <name evidence="9" type="ORF">COA96_03420</name>
</gene>
<dbReference type="InterPro" id="IPR002524">
    <property type="entry name" value="Cation_efflux"/>
</dbReference>
<dbReference type="SUPFAM" id="SSF161111">
    <property type="entry name" value="Cation efflux protein transmembrane domain-like"/>
    <property type="match status" value="1"/>
</dbReference>
<accession>A0A2A5B6Z6</accession>
<feature type="transmembrane region" description="Helical" evidence="7">
    <location>
        <begin position="187"/>
        <end position="210"/>
    </location>
</feature>
<evidence type="ECO:0000259" key="8">
    <source>
        <dbReference type="Pfam" id="PF01545"/>
    </source>
</evidence>
<feature type="domain" description="Cation efflux protein transmembrane" evidence="8">
    <location>
        <begin position="10"/>
        <end position="216"/>
    </location>
</feature>
<dbReference type="GO" id="GO:0006829">
    <property type="term" value="P:zinc ion transport"/>
    <property type="evidence" value="ECO:0007669"/>
    <property type="project" value="UniProtKB-KW"/>
</dbReference>
<evidence type="ECO:0000256" key="1">
    <source>
        <dbReference type="ARBA" id="ARBA00004141"/>
    </source>
</evidence>
<evidence type="ECO:0000256" key="4">
    <source>
        <dbReference type="ARBA" id="ARBA00022906"/>
    </source>
</evidence>
<evidence type="ECO:0000313" key="10">
    <source>
        <dbReference type="Proteomes" id="UP000218327"/>
    </source>
</evidence>
<comment type="subcellular location">
    <subcellularLocation>
        <location evidence="1">Membrane</location>
        <topology evidence="1">Multi-pass membrane protein</topology>
    </subcellularLocation>
</comment>
<keyword evidence="4" id="KW-0864">Zinc transport</keyword>
<feature type="transmembrane region" description="Helical" evidence="7">
    <location>
        <begin position="75"/>
        <end position="99"/>
    </location>
</feature>
<proteinExistence type="predicted"/>
<dbReference type="NCBIfam" id="TIGR01297">
    <property type="entry name" value="CDF"/>
    <property type="match status" value="1"/>
</dbReference>
<keyword evidence="5 7" id="KW-1133">Transmembrane helix</keyword>
<dbReference type="InterPro" id="IPR058533">
    <property type="entry name" value="Cation_efflux_TM"/>
</dbReference>
<keyword evidence="4" id="KW-0406">Ion transport</keyword>
<reference evidence="10" key="1">
    <citation type="submission" date="2017-08" db="EMBL/GenBank/DDBJ databases">
        <title>A dynamic microbial community with high functional redundancy inhabits the cold, oxic subseafloor aquifer.</title>
        <authorList>
            <person name="Tully B.J."/>
            <person name="Wheat C.G."/>
            <person name="Glazer B.T."/>
            <person name="Huber J.A."/>
        </authorList>
    </citation>
    <scope>NUCLEOTIDE SEQUENCE [LARGE SCALE GENOMIC DNA]</scope>
</reference>
<dbReference type="EMBL" id="NVVJ01000007">
    <property type="protein sequence ID" value="PCJ27245.1"/>
    <property type="molecule type" value="Genomic_DNA"/>
</dbReference>